<dbReference type="RefSeq" id="WP_076625198.1">
    <property type="nucleotide sequence ID" value="NZ_BMEW01000002.1"/>
</dbReference>
<feature type="transmembrane region" description="Helical" evidence="1">
    <location>
        <begin position="119"/>
        <end position="138"/>
    </location>
</feature>
<dbReference type="KEGG" id="tpro:Ga0080559_TMP4945"/>
<dbReference type="AlphaFoldDB" id="A0A1U7DC51"/>
<dbReference type="EMBL" id="CP014796">
    <property type="protein sequence ID" value="APX25741.1"/>
    <property type="molecule type" value="Genomic_DNA"/>
</dbReference>
<evidence type="ECO:0000259" key="2">
    <source>
        <dbReference type="Pfam" id="PF24801"/>
    </source>
</evidence>
<organism evidence="3 4">
    <name type="scientific">Salipiger profundus</name>
    <dbReference type="NCBI Taxonomy" id="1229727"/>
    <lineage>
        <taxon>Bacteria</taxon>
        <taxon>Pseudomonadati</taxon>
        <taxon>Pseudomonadota</taxon>
        <taxon>Alphaproteobacteria</taxon>
        <taxon>Rhodobacterales</taxon>
        <taxon>Roseobacteraceae</taxon>
        <taxon>Salipiger</taxon>
    </lineage>
</organism>
<feature type="transmembrane region" description="Helical" evidence="1">
    <location>
        <begin position="89"/>
        <end position="112"/>
    </location>
</feature>
<keyword evidence="1" id="KW-1133">Transmembrane helix</keyword>
<proteinExistence type="predicted"/>
<accession>A0A1U7DC51</accession>
<evidence type="ECO:0000256" key="1">
    <source>
        <dbReference type="SAM" id="Phobius"/>
    </source>
</evidence>
<evidence type="ECO:0000313" key="4">
    <source>
        <dbReference type="Proteomes" id="UP000186559"/>
    </source>
</evidence>
<dbReference type="InterPro" id="IPR055385">
    <property type="entry name" value="GpJ_HDII-ins2"/>
</dbReference>
<sequence length="1116" mass="120937">MTRVLAAPLFDPGLAREEIEMPEGLTLAQIVAEALPGIAPADRAHVRVTLVSERGTAMILPQWWPQVRPNPGVRVVIRLVPGNEGVGSVLLAVVSIAAIALAPTVATALFGAGYSATQLSLVGLGLNFLGAALVGSLIPPVTPDEKERKNRYTLSGWTNELRPDEPVPWPLGRHRYAPPFAARSYTQILGDEQFVVALFVWGYGRLKVSDLRIGETSIDEYDEVEIEHREGVAGDGPVSLYPRQVIEDAESVELVRPLPRDDTGEVTSGEAIETPVVRTTASVTQIATVILWFPTGLYRLNREGDREKSLRVDVRIRQRLSDADEWEEVTTLRLVAKRSDPFFRQFAWQLPSRGRWQIEITRMTQERTNRRYFDKVMLAALQSIRPEYPLNFDKPLALTAIRIRATYQLNGQLDNLNGIVERYADDWDGEAWVEGLPRNPASAFIATLKGPCNPYPATDAEIDWETLQDWHAFCAAKGLRYDRIHEQGETLGEMLQAIAGAGRAAPRHDGIRWTVVIDRKRDQAIDHLSPRTCSDFRWRRDYLDPPHAVRVKFNDETDDWAEADRIIRWPDYEGPISLTEAMTHPGKTHPDEIWIETRRRMYETLYRADTFTCFQDGAARTATRGDLVLVSHYVLSRTQVAARVRRVEGTLVELDAPVTMEAGSAYGLGYRVYEDAEDSTGAAQVAAVAFVEGTTRLLRLLSITDVPEVGAVVHFGLRGEESNEMIVTGIEPGKSFGARLTLKLAAPEIEDLADAEVVPDWEVSVGDPISVSATPPLAPRFTGIESDNFAGLDDPGYVHLEIAAEDPYVIIRLAPGEGETALLSHYRLFHRLQGAGSWTELLIWAADAGTQLETYARGDVIELQAVAVALDATEGSYTAVVTHTVGADAAALAAALDAEAITVTGGLGHAVIALAVTDTETAFVQLYRVPAGDTLDTATDAVGDPLPVTPGLTTTITDGDATRTTLVGGGDFNDAGPWTAGAGWTIAGGDATHTAGTADALTQPVALSAGATYRLAIEITGRTAGTLTPSFTGGSPVSATALDADGTHFLELTAATGNDTLELAASSDFDGAVSRVVLYRETAACAPAGTWDYVLVPQNVDNVAGDPTPAFSATIY</sequence>
<name>A0A1U7DC51_9RHOB</name>
<dbReference type="Pfam" id="PF24801">
    <property type="entry name" value="FNIII-A_GpJ"/>
    <property type="match status" value="1"/>
</dbReference>
<keyword evidence="4" id="KW-1185">Reference proteome</keyword>
<evidence type="ECO:0000313" key="3">
    <source>
        <dbReference type="EMBL" id="APX25741.1"/>
    </source>
</evidence>
<reference evidence="3 4" key="1">
    <citation type="submission" date="2016-03" db="EMBL/GenBank/DDBJ databases">
        <title>Deep-sea bacteria in the southern Pacific.</title>
        <authorList>
            <person name="Tang K."/>
        </authorList>
    </citation>
    <scope>NUCLEOTIDE SEQUENCE [LARGE SCALE GENOMIC DNA]</scope>
    <source>
        <strain evidence="3 4">JLT2016</strain>
    </source>
</reference>
<keyword evidence="1" id="KW-0812">Transmembrane</keyword>
<protein>
    <submittedName>
        <fullName evidence="3">Phage-related protein, tail component</fullName>
    </submittedName>
</protein>
<gene>
    <name evidence="3" type="ORF">Ga0080559_TMP4945</name>
</gene>
<dbReference type="STRING" id="1229727.Ga0080559_TMP4945"/>
<keyword evidence="1" id="KW-0472">Membrane</keyword>
<dbReference type="Proteomes" id="UP000186559">
    <property type="component" value="Chromosome"/>
</dbReference>
<feature type="domain" description="Tip attachment protein J HDII-ins2" evidence="2">
    <location>
        <begin position="273"/>
        <end position="385"/>
    </location>
</feature>